<evidence type="ECO:0000313" key="2">
    <source>
        <dbReference type="Proteomes" id="UP000663193"/>
    </source>
</evidence>
<protein>
    <submittedName>
        <fullName evidence="1">Uncharacterized protein</fullName>
    </submittedName>
</protein>
<proteinExistence type="predicted"/>
<reference evidence="2" key="1">
    <citation type="journal article" date="2021" name="BMC Genomics">
        <title>Chromosome-level genome assembly and manually-curated proteome of model necrotroph Parastagonospora nodorum Sn15 reveals a genome-wide trove of candidate effector homologs, and redundancy of virulence-related functions within an accessory chromosome.</title>
        <authorList>
            <person name="Bertazzoni S."/>
            <person name="Jones D.A.B."/>
            <person name="Phan H.T."/>
            <person name="Tan K.-C."/>
            <person name="Hane J.K."/>
        </authorList>
    </citation>
    <scope>NUCLEOTIDE SEQUENCE [LARGE SCALE GENOMIC DNA]</scope>
    <source>
        <strain evidence="2">SN15 / ATCC MYA-4574 / FGSC 10173)</strain>
    </source>
</reference>
<dbReference type="Proteomes" id="UP000663193">
    <property type="component" value="Chromosome 19"/>
</dbReference>
<accession>A0A7U2IA23</accession>
<keyword evidence="2" id="KW-1185">Reference proteome</keyword>
<dbReference type="AlphaFoldDB" id="A0A7U2IA23"/>
<evidence type="ECO:0000313" key="1">
    <source>
        <dbReference type="EMBL" id="QRD06010.1"/>
    </source>
</evidence>
<dbReference type="EMBL" id="CP069041">
    <property type="protein sequence ID" value="QRD06010.1"/>
    <property type="molecule type" value="Genomic_DNA"/>
</dbReference>
<name>A0A7U2IA23_PHANO</name>
<gene>
    <name evidence="1" type="ORF">JI435_304450</name>
</gene>
<sequence length="92" mass="9796">MALARGERCSHIALRGAVRPQGNGRGVLTIAIEKAQAKNCWDINLSEVATFAARKGIHIPAPRRASPTTETALAAADNAALLAFRITYNNLT</sequence>
<dbReference type="VEuPathDB" id="FungiDB:JI435_304450"/>
<organism evidence="1 2">
    <name type="scientific">Phaeosphaeria nodorum (strain SN15 / ATCC MYA-4574 / FGSC 10173)</name>
    <name type="common">Glume blotch fungus</name>
    <name type="synonym">Parastagonospora nodorum</name>
    <dbReference type="NCBI Taxonomy" id="321614"/>
    <lineage>
        <taxon>Eukaryota</taxon>
        <taxon>Fungi</taxon>
        <taxon>Dikarya</taxon>
        <taxon>Ascomycota</taxon>
        <taxon>Pezizomycotina</taxon>
        <taxon>Dothideomycetes</taxon>
        <taxon>Pleosporomycetidae</taxon>
        <taxon>Pleosporales</taxon>
        <taxon>Pleosporineae</taxon>
        <taxon>Phaeosphaeriaceae</taxon>
        <taxon>Parastagonospora</taxon>
    </lineage>
</organism>